<feature type="compositionally biased region" description="Gly residues" evidence="8">
    <location>
        <begin position="1191"/>
        <end position="1202"/>
    </location>
</feature>
<feature type="transmembrane region" description="Helical" evidence="9">
    <location>
        <begin position="1054"/>
        <end position="1076"/>
    </location>
</feature>
<dbReference type="InterPro" id="IPR017871">
    <property type="entry name" value="ABC_transporter-like_CS"/>
</dbReference>
<feature type="compositionally biased region" description="Pro residues" evidence="8">
    <location>
        <begin position="1320"/>
        <end position="1329"/>
    </location>
</feature>
<feature type="domain" description="ABC transporter" evidence="11">
    <location>
        <begin position="419"/>
        <end position="688"/>
    </location>
</feature>
<evidence type="ECO:0000256" key="10">
    <source>
        <dbReference type="SAM" id="SignalP"/>
    </source>
</evidence>
<evidence type="ECO:0000256" key="4">
    <source>
        <dbReference type="ARBA" id="ARBA00022741"/>
    </source>
</evidence>
<dbReference type="InterPro" id="IPR050352">
    <property type="entry name" value="ABCG_transporters"/>
</dbReference>
<keyword evidence="7 9" id="KW-0472">Membrane</keyword>
<protein>
    <recommendedName>
        <fullName evidence="11">ABC transporter domain-containing protein</fullName>
    </recommendedName>
</protein>
<dbReference type="Pfam" id="PF01061">
    <property type="entry name" value="ABC2_membrane"/>
    <property type="match status" value="2"/>
</dbReference>
<feature type="transmembrane region" description="Helical" evidence="9">
    <location>
        <begin position="337"/>
        <end position="359"/>
    </location>
</feature>
<evidence type="ECO:0000256" key="6">
    <source>
        <dbReference type="ARBA" id="ARBA00022989"/>
    </source>
</evidence>
<dbReference type="Pfam" id="PF00005">
    <property type="entry name" value="ABC_tran"/>
    <property type="match status" value="1"/>
</dbReference>
<feature type="transmembrane region" description="Helical" evidence="9">
    <location>
        <begin position="885"/>
        <end position="903"/>
    </location>
</feature>
<feature type="region of interest" description="Disordered" evidence="8">
    <location>
        <begin position="1387"/>
        <end position="1406"/>
    </location>
</feature>
<evidence type="ECO:0000256" key="7">
    <source>
        <dbReference type="ARBA" id="ARBA00023136"/>
    </source>
</evidence>
<organism evidence="12 13">
    <name type="scientific">Rhodotorula mucilaginosa</name>
    <name type="common">Yeast</name>
    <name type="synonym">Rhodotorula rubra</name>
    <dbReference type="NCBI Taxonomy" id="5537"/>
    <lineage>
        <taxon>Eukaryota</taxon>
        <taxon>Fungi</taxon>
        <taxon>Dikarya</taxon>
        <taxon>Basidiomycota</taxon>
        <taxon>Pucciniomycotina</taxon>
        <taxon>Microbotryomycetes</taxon>
        <taxon>Sporidiobolales</taxon>
        <taxon>Sporidiobolaceae</taxon>
        <taxon>Rhodotorula</taxon>
    </lineage>
</organism>
<keyword evidence="2" id="KW-0813">Transport</keyword>
<feature type="compositionally biased region" description="Low complexity" evidence="8">
    <location>
        <begin position="1227"/>
        <end position="1238"/>
    </location>
</feature>
<feature type="transmembrane region" description="Helical" evidence="9">
    <location>
        <begin position="915"/>
        <end position="937"/>
    </location>
</feature>
<feature type="region of interest" description="Disordered" evidence="8">
    <location>
        <begin position="1305"/>
        <end position="1368"/>
    </location>
</feature>
<feature type="compositionally biased region" description="Low complexity" evidence="8">
    <location>
        <begin position="1305"/>
        <end position="1315"/>
    </location>
</feature>
<evidence type="ECO:0000256" key="3">
    <source>
        <dbReference type="ARBA" id="ARBA00022692"/>
    </source>
</evidence>
<sequence>MLRLAVATVWITATLSKVAAQSGACSNYGSLLSNGTCSCPPGFSPDSGCVTPTCDNPLLENAYRQPFSAVLAGNASTGCARQCTSGFEGPTCGVCTSDNACVAAVQALGTGSSSSSSNGMTLTNGLGNPVCSNGAWTWTEGFGSCQVVNPTLQGVFTGSTILTIQKTVDPSESLSAPYGANGTMTAQLWYAPLTGNTTMVEQFFCAADSCVQGNRTAAQSTSSSFGSNGTVDWTCQNLRCTCIPGTTFCGAAGAPIDLTQTIDSLSNTLDITCDAATGTECAFKQSVLMTLFGASGLALSGCKWGECVLPSTINTLAAALTGSSTAAGEGSSLSGGVIAGLAVLGAFVVALLALLALGYRNQRVAQRRARSKDLNASAAYPDSAASSGTSGSSTGKGAASAPLPPVGLAWTNLSYHLPTRRRRLPLTGHAGNGNRHADEGRAILTSLTATIAGGSFVSILGPSGAGKSTLVDLLAGVRKLGTRTGSIAFVESVPTAADEATHGHVASFPGNDRIRVGYVDQTDLLPETSTVREAVMFAADLKLGEISKELKRERVFTVLSQLGLVDVADTRIGSPEDSGKRGISGGERRRVSIARELVAQPAILIADEPTSGLDSTSALRILTALKALTTPEAGRRPTTVITTIHQPSSQLYHMFDDVILLAKGGVQLYSGKAREAAAWWESKGLYCPEGWNPADFMLDIASDPPAAFLALRPALTDRKSSYASASFPPGSTAAPLATPEVSSMPLLPHRGASSAFVPRMFLRNSNALQRQDRQPTTVALTQVEALIDRQSKQLVRDPTLLLMHNVLAVIVGVIVGGMYFQVKTTIGGFQSRVGALFFMGCLIAFASLSALSNFARAKRLFMRERARGYYHPSAWLATELVLDILPLRIVPSIVLSVIVYWMVGLAKDASHFFKFLLIILLFAICMTVWNFLLAAAIDDTGSAILISAMYACEFFCSWDSGMFAHPDHVHIHSINLFQMAFAGFFVNLSSIPPVLRWLQYVAPLKYALEALTVNEVGAGLMINDELAGAKVQISAEIIMQTLFGFKQTAYYRDVLVLFAFIVGFAVILSALVMLRLRELRRPERRMTDSLWRTDQSSLVYAVDDSDQVVQSRDEAGGTPPREKLATLQPSLVELIAELHANSLSDLPALAAHPVDLAASDSVTDLPSSRARNSPGETSSYFSFKRWYGALGQPGSGTDGQGETGQSSDEVTQQFRRAIRRAREADGTASTASSCSSESYDTCVDSPASSTTTWTTSPGESGAQKDAGGIESTPFPSGYGAEDSPPPLRAAQSVATLRAPRILRKSASSASLTSTSVQVPPRSPYTPPSPVFTTAASPVLDQYSWLSEPPAPSSTFTPPADLPPSTFGSRLASSLRKSASSFTLRLSARRLETPPMPSPPSLNANDISVMSANDTTKTSSSLAGTAADRLRDLLLQHDAVVDPSIDPITPLFDPKLARSQGYRSDSDDSSSEDEGEGRASSETEAQEAFEVEQLLRGVSPSTPPPRSAFDPNSSEEDDDDDPFAANARSEIAWMAPSTPDVAPLFFDDEPLSDSPSGAFPPFDPYGFTYARPPMSPLPPISPPRPSRTKVITKKRSFVDPRTRRIRTAPTVTVTPSTPERQRTRY</sequence>
<keyword evidence="10" id="KW-0732">Signal</keyword>
<dbReference type="OrthoDB" id="66620at2759"/>
<feature type="transmembrane region" description="Helical" evidence="9">
    <location>
        <begin position="800"/>
        <end position="822"/>
    </location>
</feature>
<evidence type="ECO:0000313" key="12">
    <source>
        <dbReference type="EMBL" id="KAG0657849.1"/>
    </source>
</evidence>
<feature type="transmembrane region" description="Helical" evidence="9">
    <location>
        <begin position="834"/>
        <end position="855"/>
    </location>
</feature>
<dbReference type="PANTHER" id="PTHR48041:SF139">
    <property type="entry name" value="PROTEIN SCARLET"/>
    <property type="match status" value="1"/>
</dbReference>
<keyword evidence="5" id="KW-0067">ATP-binding</keyword>
<feature type="compositionally biased region" description="Acidic residues" evidence="8">
    <location>
        <begin position="1512"/>
        <end position="1521"/>
    </location>
</feature>
<proteinExistence type="predicted"/>
<feature type="transmembrane region" description="Helical" evidence="9">
    <location>
        <begin position="943"/>
        <end position="964"/>
    </location>
</feature>
<dbReference type="SMART" id="SM00382">
    <property type="entry name" value="AAA"/>
    <property type="match status" value="1"/>
</dbReference>
<feature type="region of interest" description="Disordered" evidence="8">
    <location>
        <begin position="379"/>
        <end position="399"/>
    </location>
</feature>
<dbReference type="Proteomes" id="UP000777482">
    <property type="component" value="Unassembled WGS sequence"/>
</dbReference>
<keyword evidence="6 9" id="KW-1133">Transmembrane helix</keyword>
<evidence type="ECO:0000256" key="8">
    <source>
        <dbReference type="SAM" id="MobiDB-lite"/>
    </source>
</evidence>
<keyword evidence="3 9" id="KW-0812">Transmembrane</keyword>
<evidence type="ECO:0000256" key="9">
    <source>
        <dbReference type="SAM" id="Phobius"/>
    </source>
</evidence>
<evidence type="ECO:0000256" key="1">
    <source>
        <dbReference type="ARBA" id="ARBA00004141"/>
    </source>
</evidence>
<feature type="compositionally biased region" description="Polar residues" evidence="8">
    <location>
        <begin position="1203"/>
        <end position="1214"/>
    </location>
</feature>
<dbReference type="EMBL" id="PUHQ01000075">
    <property type="protein sequence ID" value="KAG0657849.1"/>
    <property type="molecule type" value="Genomic_DNA"/>
</dbReference>
<evidence type="ECO:0000256" key="2">
    <source>
        <dbReference type="ARBA" id="ARBA00022448"/>
    </source>
</evidence>
<dbReference type="GO" id="GO:0005524">
    <property type="term" value="F:ATP binding"/>
    <property type="evidence" value="ECO:0007669"/>
    <property type="project" value="UniProtKB-KW"/>
</dbReference>
<evidence type="ECO:0000259" key="11">
    <source>
        <dbReference type="PROSITE" id="PS50893"/>
    </source>
</evidence>
<feature type="transmembrane region" description="Helical" evidence="9">
    <location>
        <begin position="976"/>
        <end position="995"/>
    </location>
</feature>
<feature type="signal peptide" evidence="10">
    <location>
        <begin position="1"/>
        <end position="20"/>
    </location>
</feature>
<feature type="chain" id="PRO_5040113612" description="ABC transporter domain-containing protein" evidence="10">
    <location>
        <begin position="21"/>
        <end position="1624"/>
    </location>
</feature>
<dbReference type="PANTHER" id="PTHR48041">
    <property type="entry name" value="ABC TRANSPORTER G FAMILY MEMBER 28"/>
    <property type="match status" value="1"/>
</dbReference>
<dbReference type="InterPro" id="IPR013525">
    <property type="entry name" value="ABC2_TM"/>
</dbReference>
<feature type="region of interest" description="Disordered" evidence="8">
    <location>
        <begin position="1443"/>
        <end position="1529"/>
    </location>
</feature>
<keyword evidence="4" id="KW-0547">Nucleotide-binding</keyword>
<comment type="caution">
    <text evidence="12">The sequence shown here is derived from an EMBL/GenBank/DDBJ whole genome shotgun (WGS) entry which is preliminary data.</text>
</comment>
<feature type="region of interest" description="Disordered" evidence="8">
    <location>
        <begin position="1191"/>
        <end position="1289"/>
    </location>
</feature>
<dbReference type="GO" id="GO:0016887">
    <property type="term" value="F:ATP hydrolysis activity"/>
    <property type="evidence" value="ECO:0007669"/>
    <property type="project" value="InterPro"/>
</dbReference>
<keyword evidence="13" id="KW-1185">Reference proteome</keyword>
<gene>
    <name evidence="12" type="ORF">C6P46_006211</name>
</gene>
<name>A0A9P7B3V9_RHOMI</name>
<feature type="compositionally biased region" description="Low complexity" evidence="8">
    <location>
        <begin position="1606"/>
        <end position="1617"/>
    </location>
</feature>
<dbReference type="PROSITE" id="PS50893">
    <property type="entry name" value="ABC_TRANSPORTER_2"/>
    <property type="match status" value="1"/>
</dbReference>
<reference evidence="12 13" key="1">
    <citation type="submission" date="2020-11" db="EMBL/GenBank/DDBJ databases">
        <title>Kefir isolates.</title>
        <authorList>
            <person name="Marcisauskas S."/>
            <person name="Kim Y."/>
            <person name="Blasche S."/>
        </authorList>
    </citation>
    <scope>NUCLEOTIDE SEQUENCE [LARGE SCALE GENOMIC DNA]</scope>
    <source>
        <strain evidence="12 13">KR</strain>
    </source>
</reference>
<comment type="subcellular location">
    <subcellularLocation>
        <location evidence="1">Membrane</location>
        <topology evidence="1">Multi-pass membrane protein</topology>
    </subcellularLocation>
</comment>
<dbReference type="InterPro" id="IPR003439">
    <property type="entry name" value="ABC_transporter-like_ATP-bd"/>
</dbReference>
<dbReference type="GO" id="GO:0140359">
    <property type="term" value="F:ABC-type transporter activity"/>
    <property type="evidence" value="ECO:0007669"/>
    <property type="project" value="InterPro"/>
</dbReference>
<dbReference type="PROSITE" id="PS00211">
    <property type="entry name" value="ABC_TRANSPORTER_1"/>
    <property type="match status" value="1"/>
</dbReference>
<dbReference type="SUPFAM" id="SSF52540">
    <property type="entry name" value="P-loop containing nucleoside triphosphate hydrolases"/>
    <property type="match status" value="1"/>
</dbReference>
<evidence type="ECO:0000313" key="13">
    <source>
        <dbReference type="Proteomes" id="UP000777482"/>
    </source>
</evidence>
<feature type="region of interest" description="Disordered" evidence="8">
    <location>
        <begin position="1600"/>
        <end position="1624"/>
    </location>
</feature>
<dbReference type="InterPro" id="IPR003593">
    <property type="entry name" value="AAA+_ATPase"/>
</dbReference>
<evidence type="ECO:0000256" key="5">
    <source>
        <dbReference type="ARBA" id="ARBA00022840"/>
    </source>
</evidence>
<dbReference type="InterPro" id="IPR043926">
    <property type="entry name" value="ABCG_dom"/>
</dbReference>
<dbReference type="InterPro" id="IPR027417">
    <property type="entry name" value="P-loop_NTPase"/>
</dbReference>
<dbReference type="Gene3D" id="3.40.50.300">
    <property type="entry name" value="P-loop containing nucleotide triphosphate hydrolases"/>
    <property type="match status" value="1"/>
</dbReference>
<dbReference type="Pfam" id="PF19055">
    <property type="entry name" value="ABC2_membrane_7"/>
    <property type="match status" value="1"/>
</dbReference>
<dbReference type="GO" id="GO:0016020">
    <property type="term" value="C:membrane"/>
    <property type="evidence" value="ECO:0007669"/>
    <property type="project" value="UniProtKB-SubCell"/>
</dbReference>
<accession>A0A9P7B3V9</accession>